<protein>
    <submittedName>
        <fullName evidence="2">Uncharacterized protein</fullName>
    </submittedName>
</protein>
<reference evidence="3" key="1">
    <citation type="journal article" date="2019" name="bioRxiv">
        <title>Genomics, evolutionary history and diagnostics of the Alternaria alternata species group including apple and Asian pear pathotypes.</title>
        <authorList>
            <person name="Armitage A.D."/>
            <person name="Cockerton H.M."/>
            <person name="Sreenivasaprasad S."/>
            <person name="Woodhall J.W."/>
            <person name="Lane C.R."/>
            <person name="Harrison R.J."/>
            <person name="Clarkson J.P."/>
        </authorList>
    </citation>
    <scope>NUCLEOTIDE SEQUENCE [LARGE SCALE GENOMIC DNA]</scope>
    <source>
        <strain evidence="3">FERA 1082</strain>
    </source>
</reference>
<name>A0A4Q4M6S3_9PLEO</name>
<dbReference type="AlphaFoldDB" id="A0A4Q4M6S3"/>
<feature type="compositionally biased region" description="Low complexity" evidence="1">
    <location>
        <begin position="24"/>
        <end position="33"/>
    </location>
</feature>
<feature type="region of interest" description="Disordered" evidence="1">
    <location>
        <begin position="17"/>
        <end position="47"/>
    </location>
</feature>
<gene>
    <name evidence="2" type="ORF">AA0114_g9504</name>
</gene>
<organism evidence="2 3">
    <name type="scientific">Alternaria tenuissima</name>
    <dbReference type="NCBI Taxonomy" id="119927"/>
    <lineage>
        <taxon>Eukaryota</taxon>
        <taxon>Fungi</taxon>
        <taxon>Dikarya</taxon>
        <taxon>Ascomycota</taxon>
        <taxon>Pezizomycotina</taxon>
        <taxon>Dothideomycetes</taxon>
        <taxon>Pleosporomycetidae</taxon>
        <taxon>Pleosporales</taxon>
        <taxon>Pleosporineae</taxon>
        <taxon>Pleosporaceae</taxon>
        <taxon>Alternaria</taxon>
        <taxon>Alternaria sect. Alternaria</taxon>
        <taxon>Alternaria alternata complex</taxon>
    </lineage>
</organism>
<dbReference type="Proteomes" id="UP000292402">
    <property type="component" value="Unassembled WGS sequence"/>
</dbReference>
<comment type="caution">
    <text evidence="2">The sequence shown here is derived from an EMBL/GenBank/DDBJ whole genome shotgun (WGS) entry which is preliminary data.</text>
</comment>
<sequence>MDSVTLSPTCLDCRQPPLSPMVETTTTTTTTTTINEQGTRSSSLISTTDQPGYDRLHSLPVHGICPAEIRVMVYEVLVVVVVGKVFYTTDDYSAKERRSVSWTADYTELHHWLSACGLAGEFMTRLRKSILG</sequence>
<evidence type="ECO:0000256" key="1">
    <source>
        <dbReference type="SAM" id="MobiDB-lite"/>
    </source>
</evidence>
<proteinExistence type="predicted"/>
<dbReference type="EMBL" id="PDXA01000037">
    <property type="protein sequence ID" value="RYN45024.1"/>
    <property type="molecule type" value="Genomic_DNA"/>
</dbReference>
<feature type="compositionally biased region" description="Polar residues" evidence="1">
    <location>
        <begin position="34"/>
        <end position="47"/>
    </location>
</feature>
<accession>A0A4Q4M6S3</accession>
<evidence type="ECO:0000313" key="2">
    <source>
        <dbReference type="EMBL" id="RYN45024.1"/>
    </source>
</evidence>
<evidence type="ECO:0000313" key="3">
    <source>
        <dbReference type="Proteomes" id="UP000292402"/>
    </source>
</evidence>